<dbReference type="RefSeq" id="WP_158558335.1">
    <property type="nucleotide sequence ID" value="NZ_POUA01000534.1"/>
</dbReference>
<comment type="caution">
    <text evidence="1">The sequence shown here is derived from an EMBL/GenBank/DDBJ whole genome shotgun (WGS) entry which is preliminary data.</text>
</comment>
<gene>
    <name evidence="1" type="ORF">C1I98_36370</name>
</gene>
<accession>A0A2W2FCL5</accession>
<dbReference type="EMBL" id="POUA01000534">
    <property type="protein sequence ID" value="PZG23230.1"/>
    <property type="molecule type" value="Genomic_DNA"/>
</dbReference>
<protein>
    <recommendedName>
        <fullName evidence="3">Serine/threonine protein kinase</fullName>
    </recommendedName>
</protein>
<proteinExistence type="predicted"/>
<name>A0A2W2FCL5_9ACTN</name>
<evidence type="ECO:0008006" key="3">
    <source>
        <dbReference type="Google" id="ProtNLM"/>
    </source>
</evidence>
<dbReference type="Proteomes" id="UP000248544">
    <property type="component" value="Unassembled WGS sequence"/>
</dbReference>
<evidence type="ECO:0000313" key="2">
    <source>
        <dbReference type="Proteomes" id="UP000248544"/>
    </source>
</evidence>
<sequence length="119" mass="13069">PTPTPAPRAFPAAFKGKWQGRVRYYPGASDELRLDISAKQITEHYVEYRCVATSRLVKVMGDVATLKRVAMRGNCPRNGSIALTLGQGDTLEFSYSGHGENKITRDVNFVIVGTLTRPG</sequence>
<feature type="non-terminal residue" evidence="1">
    <location>
        <position position="1"/>
    </location>
</feature>
<dbReference type="AlphaFoldDB" id="A0A2W2FCL5"/>
<keyword evidence="2" id="KW-1185">Reference proteome</keyword>
<evidence type="ECO:0000313" key="1">
    <source>
        <dbReference type="EMBL" id="PZG23230.1"/>
    </source>
</evidence>
<reference evidence="1 2" key="1">
    <citation type="submission" date="2018-01" db="EMBL/GenBank/DDBJ databases">
        <title>Draft genome sequence of Sphaerisporangium sp. 7K107.</title>
        <authorList>
            <person name="Sahin N."/>
            <person name="Saygin H."/>
            <person name="Ay H."/>
        </authorList>
    </citation>
    <scope>NUCLEOTIDE SEQUENCE [LARGE SCALE GENOMIC DNA]</scope>
    <source>
        <strain evidence="1 2">7K107</strain>
    </source>
</reference>
<organism evidence="1 2">
    <name type="scientific">Spongiactinospora gelatinilytica</name>
    <dbReference type="NCBI Taxonomy" id="2666298"/>
    <lineage>
        <taxon>Bacteria</taxon>
        <taxon>Bacillati</taxon>
        <taxon>Actinomycetota</taxon>
        <taxon>Actinomycetes</taxon>
        <taxon>Streptosporangiales</taxon>
        <taxon>Streptosporangiaceae</taxon>
        <taxon>Spongiactinospora</taxon>
    </lineage>
</organism>